<protein>
    <recommendedName>
        <fullName evidence="4">VASt domain-containing protein</fullName>
    </recommendedName>
</protein>
<dbReference type="AlphaFoldDB" id="A0A7R9W4M1"/>
<gene>
    <name evidence="5" type="ORF">TDUB1175_LOCUS13113</name>
</gene>
<feature type="domain" description="VASt" evidence="4">
    <location>
        <begin position="715"/>
        <end position="900"/>
    </location>
</feature>
<name>A0A7R9W4M1_9STRA</name>
<reference evidence="5" key="1">
    <citation type="submission" date="2021-01" db="EMBL/GenBank/DDBJ databases">
        <authorList>
            <person name="Corre E."/>
            <person name="Pelletier E."/>
            <person name="Niang G."/>
            <person name="Scheremetjew M."/>
            <person name="Finn R."/>
            <person name="Kale V."/>
            <person name="Holt S."/>
            <person name="Cochrane G."/>
            <person name="Meng A."/>
            <person name="Brown T."/>
            <person name="Cohen L."/>
        </authorList>
    </citation>
    <scope>NUCLEOTIDE SEQUENCE</scope>
    <source>
        <strain evidence="5">CCMP147</strain>
    </source>
</reference>
<dbReference type="EMBL" id="HBED01026282">
    <property type="protein sequence ID" value="CAD8314324.1"/>
    <property type="molecule type" value="Transcribed_RNA"/>
</dbReference>
<evidence type="ECO:0000256" key="1">
    <source>
        <dbReference type="ARBA" id="ARBA00004370"/>
    </source>
</evidence>
<dbReference type="GO" id="GO:0016020">
    <property type="term" value="C:membrane"/>
    <property type="evidence" value="ECO:0007669"/>
    <property type="project" value="UniProtKB-SubCell"/>
</dbReference>
<proteinExistence type="predicted"/>
<feature type="region of interest" description="Disordered" evidence="3">
    <location>
        <begin position="538"/>
        <end position="569"/>
    </location>
</feature>
<dbReference type="PROSITE" id="PS51778">
    <property type="entry name" value="VAST"/>
    <property type="match status" value="1"/>
</dbReference>
<feature type="compositionally biased region" description="Basic residues" evidence="3">
    <location>
        <begin position="31"/>
        <end position="41"/>
    </location>
</feature>
<keyword evidence="2" id="KW-0472">Membrane</keyword>
<dbReference type="InterPro" id="IPR031968">
    <property type="entry name" value="VASt"/>
</dbReference>
<feature type="region of interest" description="Disordered" evidence="3">
    <location>
        <begin position="1"/>
        <end position="108"/>
    </location>
</feature>
<feature type="compositionally biased region" description="Basic residues" evidence="3">
    <location>
        <begin position="86"/>
        <end position="104"/>
    </location>
</feature>
<evidence type="ECO:0000313" key="5">
    <source>
        <dbReference type="EMBL" id="CAD8314324.1"/>
    </source>
</evidence>
<organism evidence="5">
    <name type="scientific">Pseudictyota dubia</name>
    <dbReference type="NCBI Taxonomy" id="2749911"/>
    <lineage>
        <taxon>Eukaryota</taxon>
        <taxon>Sar</taxon>
        <taxon>Stramenopiles</taxon>
        <taxon>Ochrophyta</taxon>
        <taxon>Bacillariophyta</taxon>
        <taxon>Mediophyceae</taxon>
        <taxon>Biddulphiophycidae</taxon>
        <taxon>Eupodiscales</taxon>
        <taxon>Odontellaceae</taxon>
        <taxon>Pseudictyota</taxon>
    </lineage>
</organism>
<accession>A0A7R9W4M1</accession>
<evidence type="ECO:0000259" key="4">
    <source>
        <dbReference type="PROSITE" id="PS51778"/>
    </source>
</evidence>
<sequence>MEDGSFHRLSSGRVDEEVVVDDEDLALSGSPKKRQKKKKMAFPRSSILKIKVPKKKKRTDESDQSGGSASSDGSSNSKWSWMSPSARRKKRKRKKSQMAAKKRIIGGGNSGVGDYSSGSTVLTKTIEATEDAWMCGLCGMAFSSHEHAEAHEVRCVRYAFGTNDRGDVRMMESSGELVFSSTQNVGAPHASAQPQPNSIFHASFSAALGPTRPLTDRAAAFGLFPSSQDNGVIGKTPASSDGAETRYEIRSAKTSRGEPGAVHLSESMRRCVVMTDEAVCKVALRASAMVLSFAETDAERELALLARDRAYYDVLATRSEKRHSAKGRSKFFSSSDGEGGVMGEIKSRFADAYKLIKAEETEGGLGSGGVVDVYSAKGNKGKAMPEIGHDDGTLYINVIVKNGAQVISHELERLAKMRWEQEQVTETDRMASKAALDVTAGVSVPRKEFEWFRHFAQYNMVRLAGLALASDFTPRRIAVQLSNDLYRLMAPRLKKKGVSIETELEYRVGAYFVLGVNINAVDWVVLMKYTHKEVEDRKRRWREEKKRHQSVEAEDGKDGDSDGKEAKKADKGKGRRIMYRLYIPTLLELIAQCLAWLHRVHWIISIPTCHIWYFLLSNKMRQYILASTTDEIFQYVERKGMEMEMEVCEAWKQASFMLSVLRELRADEKELKKKKAEAESGEAGGVVLGPLLGPAIKEDKGAASPPAGWTPPDNLEDVNLEMDLPVGFRRLRWALLNKDSTFQVEAVWKVERQYENIVVGDWSEHKEHIGLPTLPADVKAESFIDVFKESEYLMPKSAFVKANMCYEKCSIVEYNDHCFAFHGTARTPEVPYGNTFFCHTRVVITNKGNNRCGMVCSVEAEFPNGPPMVGRQIKSGMRAGTAESFVALGETICRYAEEYP</sequence>
<comment type="subcellular location">
    <subcellularLocation>
        <location evidence="1">Membrane</location>
    </subcellularLocation>
</comment>
<evidence type="ECO:0000256" key="3">
    <source>
        <dbReference type="SAM" id="MobiDB-lite"/>
    </source>
</evidence>
<feature type="compositionally biased region" description="Low complexity" evidence="3">
    <location>
        <begin position="64"/>
        <end position="85"/>
    </location>
</feature>
<dbReference type="Pfam" id="PF16016">
    <property type="entry name" value="VASt"/>
    <property type="match status" value="1"/>
</dbReference>
<evidence type="ECO:0000256" key="2">
    <source>
        <dbReference type="ARBA" id="ARBA00023136"/>
    </source>
</evidence>